<keyword evidence="5" id="KW-1185">Reference proteome</keyword>
<evidence type="ECO:0000313" key="5">
    <source>
        <dbReference type="Proteomes" id="UP000317429"/>
    </source>
</evidence>
<keyword evidence="2" id="KW-0732">Signal</keyword>
<dbReference type="PANTHER" id="PTHR34512">
    <property type="entry name" value="CELL SURFACE PROTEIN"/>
    <property type="match status" value="1"/>
</dbReference>
<dbReference type="EMBL" id="CP036291">
    <property type="protein sequence ID" value="QDU91109.1"/>
    <property type="molecule type" value="Genomic_DNA"/>
</dbReference>
<feature type="chain" id="PRO_5021873531" evidence="2">
    <location>
        <begin position="22"/>
        <end position="481"/>
    </location>
</feature>
<dbReference type="InterPro" id="IPR011047">
    <property type="entry name" value="Quinoprotein_ADH-like_sf"/>
</dbReference>
<feature type="compositionally biased region" description="Gly residues" evidence="1">
    <location>
        <begin position="105"/>
        <end position="133"/>
    </location>
</feature>
<feature type="compositionally biased region" description="Polar residues" evidence="1">
    <location>
        <begin position="80"/>
        <end position="92"/>
    </location>
</feature>
<dbReference type="Pfam" id="PF13360">
    <property type="entry name" value="PQQ_2"/>
    <property type="match status" value="1"/>
</dbReference>
<dbReference type="OrthoDB" id="244732at2"/>
<gene>
    <name evidence="4" type="ORF">Pla175_45270</name>
</gene>
<proteinExistence type="predicted"/>
<dbReference type="KEGG" id="pnd:Pla175_45270"/>
<accession>A0A518DI06</accession>
<dbReference type="AlphaFoldDB" id="A0A518DI06"/>
<dbReference type="InterPro" id="IPR015943">
    <property type="entry name" value="WD40/YVTN_repeat-like_dom_sf"/>
</dbReference>
<feature type="signal peptide" evidence="2">
    <location>
        <begin position="1"/>
        <end position="21"/>
    </location>
</feature>
<evidence type="ECO:0000313" key="4">
    <source>
        <dbReference type="EMBL" id="QDU91109.1"/>
    </source>
</evidence>
<sequence precursor="true">MSRLFCIAGLLTLFTASWATADWPQFRGPDANGLSGAGATPQTWGEETNIRWQVKPGGSGWSQPIVVGGKVFITSATPVEQPAGVTQASQPPQERPEGQRRGDRAGNGGPGNGGPGNGGGGRGGPGGGRGFGGRPAAPAGPVRFEVICYDLQSGDELWRQTAIEAAPREPTHRDNTFATETPVSDGKRVIAYFGMMGVVCYDLNGELLWKKDLGAYPLDNNWGTASSPALADGLVFLQIDNEEDSFVVALDVLSGDERWRDKRTEKTNWCSPIIWRNKGRTELVCGGETVRAYEPKTGKVLWSLTIEGGRSCASPTGNDDLLIVGTEDRSSRGGGPGGLFAVKAGASGEVAPASGESTSEGVLWSTRRDGTSMASPLIYEGLVYLFDRNGAKVVCLKADTGEKAYQTRAPGGAAFWASPWEAGGKVFGIDEAGTTFVLAPKPEFEVLGKNELNGRFWSSPAVADGALLLRSEDTLYCIAKP</sequence>
<dbReference type="InterPro" id="IPR002372">
    <property type="entry name" value="PQQ_rpt_dom"/>
</dbReference>
<feature type="domain" description="Pyrrolo-quinoline quinone repeat" evidence="3">
    <location>
        <begin position="145"/>
        <end position="310"/>
    </location>
</feature>
<dbReference type="Proteomes" id="UP000317429">
    <property type="component" value="Chromosome"/>
</dbReference>
<feature type="compositionally biased region" description="Basic and acidic residues" evidence="1">
    <location>
        <begin position="94"/>
        <end position="104"/>
    </location>
</feature>
<feature type="region of interest" description="Disordered" evidence="1">
    <location>
        <begin position="80"/>
        <end position="136"/>
    </location>
</feature>
<dbReference type="Gene3D" id="2.130.10.10">
    <property type="entry name" value="YVTN repeat-like/Quinoprotein amine dehydrogenase"/>
    <property type="match status" value="2"/>
</dbReference>
<protein>
    <submittedName>
        <fullName evidence="4">Outer membrane biogenesis protein BamB</fullName>
    </submittedName>
</protein>
<evidence type="ECO:0000256" key="1">
    <source>
        <dbReference type="SAM" id="MobiDB-lite"/>
    </source>
</evidence>
<name>A0A518DI06_9BACT</name>
<dbReference type="SUPFAM" id="SSF50998">
    <property type="entry name" value="Quinoprotein alcohol dehydrogenase-like"/>
    <property type="match status" value="1"/>
</dbReference>
<dbReference type="PANTHER" id="PTHR34512:SF30">
    <property type="entry name" value="OUTER MEMBRANE PROTEIN ASSEMBLY FACTOR BAMB"/>
    <property type="match status" value="1"/>
</dbReference>
<reference evidence="4 5" key="1">
    <citation type="submission" date="2019-02" db="EMBL/GenBank/DDBJ databases">
        <title>Deep-cultivation of Planctomycetes and their phenomic and genomic characterization uncovers novel biology.</title>
        <authorList>
            <person name="Wiegand S."/>
            <person name="Jogler M."/>
            <person name="Boedeker C."/>
            <person name="Pinto D."/>
            <person name="Vollmers J."/>
            <person name="Rivas-Marin E."/>
            <person name="Kohn T."/>
            <person name="Peeters S.H."/>
            <person name="Heuer A."/>
            <person name="Rast P."/>
            <person name="Oberbeckmann S."/>
            <person name="Bunk B."/>
            <person name="Jeske O."/>
            <person name="Meyerdierks A."/>
            <person name="Storesund J.E."/>
            <person name="Kallscheuer N."/>
            <person name="Luecker S."/>
            <person name="Lage O.M."/>
            <person name="Pohl T."/>
            <person name="Merkel B.J."/>
            <person name="Hornburger P."/>
            <person name="Mueller R.-W."/>
            <person name="Bruemmer F."/>
            <person name="Labrenz M."/>
            <person name="Spormann A.M."/>
            <person name="Op den Camp H."/>
            <person name="Overmann J."/>
            <person name="Amann R."/>
            <person name="Jetten M.S.M."/>
            <person name="Mascher T."/>
            <person name="Medema M.H."/>
            <person name="Devos D.P."/>
            <person name="Kaster A.-K."/>
            <person name="Ovreas L."/>
            <person name="Rohde M."/>
            <person name="Galperin M.Y."/>
            <person name="Jogler C."/>
        </authorList>
    </citation>
    <scope>NUCLEOTIDE SEQUENCE [LARGE SCALE GENOMIC DNA]</scope>
    <source>
        <strain evidence="4 5">Pla175</strain>
    </source>
</reference>
<dbReference type="RefSeq" id="WP_145290907.1">
    <property type="nucleotide sequence ID" value="NZ_CP036291.1"/>
</dbReference>
<evidence type="ECO:0000259" key="3">
    <source>
        <dbReference type="Pfam" id="PF13360"/>
    </source>
</evidence>
<evidence type="ECO:0000256" key="2">
    <source>
        <dbReference type="SAM" id="SignalP"/>
    </source>
</evidence>
<organism evidence="4 5">
    <name type="scientific">Pirellulimonas nuda</name>
    <dbReference type="NCBI Taxonomy" id="2528009"/>
    <lineage>
        <taxon>Bacteria</taxon>
        <taxon>Pseudomonadati</taxon>
        <taxon>Planctomycetota</taxon>
        <taxon>Planctomycetia</taxon>
        <taxon>Pirellulales</taxon>
        <taxon>Lacipirellulaceae</taxon>
        <taxon>Pirellulimonas</taxon>
    </lineage>
</organism>